<protein>
    <recommendedName>
        <fullName evidence="9">Tyrosine recombinase XerC</fullName>
    </recommendedName>
</protein>
<organism evidence="12 13">
    <name type="scientific">Candidatus Barnesiella excrementipullorum</name>
    <dbReference type="NCBI Taxonomy" id="2838479"/>
    <lineage>
        <taxon>Bacteria</taxon>
        <taxon>Pseudomonadati</taxon>
        <taxon>Bacteroidota</taxon>
        <taxon>Bacteroidia</taxon>
        <taxon>Bacteroidales</taxon>
        <taxon>Barnesiellaceae</taxon>
        <taxon>Barnesiella</taxon>
    </lineage>
</organism>
<keyword evidence="8 9" id="KW-0131">Cell cycle</keyword>
<comment type="caution">
    <text evidence="12">The sequence shown here is derived from an EMBL/GenBank/DDBJ whole genome shotgun (WGS) entry which is preliminary data.</text>
</comment>
<evidence type="ECO:0000256" key="5">
    <source>
        <dbReference type="ARBA" id="ARBA00022908"/>
    </source>
</evidence>
<dbReference type="GO" id="GO:0005737">
    <property type="term" value="C:cytoplasm"/>
    <property type="evidence" value="ECO:0007669"/>
    <property type="project" value="UniProtKB-SubCell"/>
</dbReference>
<keyword evidence="2 9" id="KW-0963">Cytoplasm</keyword>
<dbReference type="InterPro" id="IPR011010">
    <property type="entry name" value="DNA_brk_join_enz"/>
</dbReference>
<dbReference type="Proteomes" id="UP000824246">
    <property type="component" value="Unassembled WGS sequence"/>
</dbReference>
<dbReference type="Gene3D" id="1.10.443.10">
    <property type="entry name" value="Intergrase catalytic core"/>
    <property type="match status" value="1"/>
</dbReference>
<dbReference type="PANTHER" id="PTHR30349">
    <property type="entry name" value="PHAGE INTEGRASE-RELATED"/>
    <property type="match status" value="1"/>
</dbReference>
<evidence type="ECO:0000256" key="9">
    <source>
        <dbReference type="HAMAP-Rule" id="MF_01808"/>
    </source>
</evidence>
<evidence type="ECO:0000256" key="3">
    <source>
        <dbReference type="ARBA" id="ARBA00022618"/>
    </source>
</evidence>
<dbReference type="InterPro" id="IPR002104">
    <property type="entry name" value="Integrase_catalytic"/>
</dbReference>
<evidence type="ECO:0000256" key="8">
    <source>
        <dbReference type="ARBA" id="ARBA00023306"/>
    </source>
</evidence>
<evidence type="ECO:0000259" key="11">
    <source>
        <dbReference type="PROSITE" id="PS51900"/>
    </source>
</evidence>
<feature type="active site" evidence="9">
    <location>
        <position position="172"/>
    </location>
</feature>
<dbReference type="GO" id="GO:0007059">
    <property type="term" value="P:chromosome segregation"/>
    <property type="evidence" value="ECO:0007669"/>
    <property type="project" value="UniProtKB-UniRule"/>
</dbReference>
<feature type="active site" evidence="9">
    <location>
        <position position="240"/>
    </location>
</feature>
<dbReference type="PROSITE" id="PS51898">
    <property type="entry name" value="TYR_RECOMBINASE"/>
    <property type="match status" value="1"/>
</dbReference>
<comment type="subcellular location">
    <subcellularLocation>
        <location evidence="1 9">Cytoplasm</location>
    </subcellularLocation>
</comment>
<dbReference type="Pfam" id="PF00589">
    <property type="entry name" value="Phage_integrase"/>
    <property type="match status" value="1"/>
</dbReference>
<dbReference type="SUPFAM" id="SSF56349">
    <property type="entry name" value="DNA breaking-rejoining enzymes"/>
    <property type="match status" value="1"/>
</dbReference>
<evidence type="ECO:0000256" key="7">
    <source>
        <dbReference type="ARBA" id="ARBA00023172"/>
    </source>
</evidence>
<comment type="subunit">
    <text evidence="9">Forms a cyclic heterotetrameric complex composed of two molecules of XerC and two molecules of XerD.</text>
</comment>
<dbReference type="GO" id="GO:0051301">
    <property type="term" value="P:cell division"/>
    <property type="evidence" value="ECO:0007669"/>
    <property type="project" value="UniProtKB-KW"/>
</dbReference>
<comment type="similarity">
    <text evidence="9">Belongs to the 'phage' integrase family. XerC subfamily.</text>
</comment>
<dbReference type="GO" id="GO:0003677">
    <property type="term" value="F:DNA binding"/>
    <property type="evidence" value="ECO:0007669"/>
    <property type="project" value="UniProtKB-UniRule"/>
</dbReference>
<feature type="active site" description="O-(3'-phospho-DNA)-tyrosine intermediate" evidence="9">
    <location>
        <position position="275"/>
    </location>
</feature>
<sequence length="303" mass="34648">MKLGLFLQYLRYEKNFSSYTVLCYKNDLMQFDDFRRRERDDAEEMPVEPDDIRNWVVSLSEKGLSARSIGRKISSLRSYFRFALARGLSDTNPVADIRLPKVRKELPSFVRPEEMQHLLGDSCVEVDGDFVAVRDHLIVEMLYQTGIRRAELVSLADAAVDNTAREIKVRGKRNKERIVPYGAGLCDAIAAYRQVRNREIGKTEAFFVRENGEPLYSGLVYRVVRRALDGEVTLRKRSPHVLRHSFASAMLNNGAGLNSVKELLGHSSLASTEVYTHITFEELKQYYKQAHPRALKKGGHYGN</sequence>
<dbReference type="PANTHER" id="PTHR30349:SF77">
    <property type="entry name" value="TYROSINE RECOMBINASE XERC"/>
    <property type="match status" value="1"/>
</dbReference>
<dbReference type="Pfam" id="PF02899">
    <property type="entry name" value="Phage_int_SAM_1"/>
    <property type="match status" value="1"/>
</dbReference>
<dbReference type="InterPro" id="IPR004107">
    <property type="entry name" value="Integrase_SAM-like_N"/>
</dbReference>
<feature type="active site" evidence="9">
    <location>
        <position position="266"/>
    </location>
</feature>
<feature type="active site" evidence="9">
    <location>
        <position position="148"/>
    </location>
</feature>
<keyword evidence="4 9" id="KW-0159">Chromosome partition</keyword>
<evidence type="ECO:0000256" key="1">
    <source>
        <dbReference type="ARBA" id="ARBA00004496"/>
    </source>
</evidence>
<keyword evidence="5 9" id="KW-0229">DNA integration</keyword>
<evidence type="ECO:0000256" key="6">
    <source>
        <dbReference type="ARBA" id="ARBA00023125"/>
    </source>
</evidence>
<dbReference type="Gene3D" id="1.10.150.130">
    <property type="match status" value="1"/>
</dbReference>
<gene>
    <name evidence="9" type="primary">xerC</name>
    <name evidence="12" type="ORF">H9982_00710</name>
</gene>
<evidence type="ECO:0000256" key="4">
    <source>
        <dbReference type="ARBA" id="ARBA00022829"/>
    </source>
</evidence>
<proteinExistence type="inferred from homology"/>
<dbReference type="GO" id="GO:0006313">
    <property type="term" value="P:DNA transposition"/>
    <property type="evidence" value="ECO:0007669"/>
    <property type="project" value="UniProtKB-UniRule"/>
</dbReference>
<dbReference type="HAMAP" id="MF_01808">
    <property type="entry name" value="Recomb_XerC_XerD"/>
    <property type="match status" value="1"/>
</dbReference>
<feature type="active site" evidence="9">
    <location>
        <position position="243"/>
    </location>
</feature>
<keyword evidence="3 9" id="KW-0132">Cell division</keyword>
<evidence type="ECO:0000313" key="12">
    <source>
        <dbReference type="EMBL" id="HIX44722.1"/>
    </source>
</evidence>
<dbReference type="AlphaFoldDB" id="A0A9D2ANS8"/>
<dbReference type="InterPro" id="IPR044068">
    <property type="entry name" value="CB"/>
</dbReference>
<dbReference type="InterPro" id="IPR013762">
    <property type="entry name" value="Integrase-like_cat_sf"/>
</dbReference>
<dbReference type="EMBL" id="DXFB01000018">
    <property type="protein sequence ID" value="HIX44722.1"/>
    <property type="molecule type" value="Genomic_DNA"/>
</dbReference>
<evidence type="ECO:0000313" key="13">
    <source>
        <dbReference type="Proteomes" id="UP000824246"/>
    </source>
</evidence>
<comment type="function">
    <text evidence="9">Site-specific tyrosine recombinase, which acts by catalyzing the cutting and rejoining of the recombining DNA molecules. The XerC-XerD complex is essential to convert dimers of the bacterial chromosome into monomers to permit their segregation at cell division. It also contributes to the segregational stability of plasmids.</text>
</comment>
<dbReference type="InterPro" id="IPR010998">
    <property type="entry name" value="Integrase_recombinase_N"/>
</dbReference>
<evidence type="ECO:0000256" key="2">
    <source>
        <dbReference type="ARBA" id="ARBA00022490"/>
    </source>
</evidence>
<keyword evidence="7 9" id="KW-0233">DNA recombination</keyword>
<feature type="domain" description="Core-binding (CB)" evidence="11">
    <location>
        <begin position="1"/>
        <end position="84"/>
    </location>
</feature>
<accession>A0A9D2ANS8</accession>
<evidence type="ECO:0000259" key="10">
    <source>
        <dbReference type="PROSITE" id="PS51898"/>
    </source>
</evidence>
<dbReference type="InterPro" id="IPR023009">
    <property type="entry name" value="Tyrosine_recombinase_XerC/XerD"/>
</dbReference>
<dbReference type="PROSITE" id="PS51900">
    <property type="entry name" value="CB"/>
    <property type="match status" value="1"/>
</dbReference>
<feature type="domain" description="Tyr recombinase" evidence="10">
    <location>
        <begin position="105"/>
        <end position="288"/>
    </location>
</feature>
<dbReference type="InterPro" id="IPR050090">
    <property type="entry name" value="Tyrosine_recombinase_XerCD"/>
</dbReference>
<dbReference type="GO" id="GO:0009037">
    <property type="term" value="F:tyrosine-based site-specific recombinase activity"/>
    <property type="evidence" value="ECO:0007669"/>
    <property type="project" value="UniProtKB-UniRule"/>
</dbReference>
<reference evidence="12" key="2">
    <citation type="submission" date="2021-04" db="EMBL/GenBank/DDBJ databases">
        <authorList>
            <person name="Gilroy R."/>
        </authorList>
    </citation>
    <scope>NUCLEOTIDE SEQUENCE</scope>
    <source>
        <strain evidence="12">ChiHjej12B11-16260</strain>
    </source>
</reference>
<reference evidence="12" key="1">
    <citation type="journal article" date="2021" name="PeerJ">
        <title>Extensive microbial diversity within the chicken gut microbiome revealed by metagenomics and culture.</title>
        <authorList>
            <person name="Gilroy R."/>
            <person name="Ravi A."/>
            <person name="Getino M."/>
            <person name="Pursley I."/>
            <person name="Horton D.L."/>
            <person name="Alikhan N.F."/>
            <person name="Baker D."/>
            <person name="Gharbi K."/>
            <person name="Hall N."/>
            <person name="Watson M."/>
            <person name="Adriaenssens E.M."/>
            <person name="Foster-Nyarko E."/>
            <person name="Jarju S."/>
            <person name="Secka A."/>
            <person name="Antonio M."/>
            <person name="Oren A."/>
            <person name="Chaudhuri R.R."/>
            <person name="La Ragione R."/>
            <person name="Hildebrand F."/>
            <person name="Pallen M.J."/>
        </authorList>
    </citation>
    <scope>NUCLEOTIDE SEQUENCE</scope>
    <source>
        <strain evidence="12">ChiHjej12B11-16260</strain>
    </source>
</reference>
<keyword evidence="6 9" id="KW-0238">DNA-binding</keyword>
<name>A0A9D2ANS8_9BACT</name>